<dbReference type="GO" id="GO:0016747">
    <property type="term" value="F:acyltransferase activity, transferring groups other than amino-acyl groups"/>
    <property type="evidence" value="ECO:0007669"/>
    <property type="project" value="InterPro"/>
</dbReference>
<feature type="transmembrane region" description="Helical" evidence="1">
    <location>
        <begin position="195"/>
        <end position="216"/>
    </location>
</feature>
<organism evidence="3 4">
    <name type="scientific">Prevotella corporis</name>
    <dbReference type="NCBI Taxonomy" id="28128"/>
    <lineage>
        <taxon>Bacteria</taxon>
        <taxon>Pseudomonadati</taxon>
        <taxon>Bacteroidota</taxon>
        <taxon>Bacteroidia</taxon>
        <taxon>Bacteroidales</taxon>
        <taxon>Prevotellaceae</taxon>
        <taxon>Prevotella</taxon>
    </lineage>
</organism>
<dbReference type="InterPro" id="IPR002656">
    <property type="entry name" value="Acyl_transf_3_dom"/>
</dbReference>
<feature type="transmembrane region" description="Helical" evidence="1">
    <location>
        <begin position="70"/>
        <end position="91"/>
    </location>
</feature>
<feature type="domain" description="Acyltransferase 3" evidence="2">
    <location>
        <begin position="2"/>
        <end position="304"/>
    </location>
</feature>
<evidence type="ECO:0000313" key="3">
    <source>
        <dbReference type="EMBL" id="KXA43148.1"/>
    </source>
</evidence>
<dbReference type="AlphaFoldDB" id="A0A133QJU3"/>
<feature type="transmembrane region" description="Helical" evidence="1">
    <location>
        <begin position="292"/>
        <end position="310"/>
    </location>
</feature>
<dbReference type="PATRIC" id="fig|28128.5.peg.503"/>
<evidence type="ECO:0000259" key="2">
    <source>
        <dbReference type="Pfam" id="PF01757"/>
    </source>
</evidence>
<keyword evidence="4" id="KW-1185">Reference proteome</keyword>
<feature type="transmembrane region" description="Helical" evidence="1">
    <location>
        <begin position="169"/>
        <end position="186"/>
    </location>
</feature>
<dbReference type="STRING" id="28128.HMPREF3226_00501"/>
<evidence type="ECO:0000313" key="4">
    <source>
        <dbReference type="Proteomes" id="UP000070533"/>
    </source>
</evidence>
<accession>A0A133QJU3</accession>
<comment type="caution">
    <text evidence="3">The sequence shown here is derived from an EMBL/GenBank/DDBJ whole genome shotgun (WGS) entry which is preliminary data.</text>
</comment>
<gene>
    <name evidence="3" type="ORF">HMPREF3226_00501</name>
</gene>
<feature type="transmembrane region" description="Helical" evidence="1">
    <location>
        <begin position="253"/>
        <end position="272"/>
    </location>
</feature>
<sequence>MELLRIVSMLMVLLLHANFLVFGTPTVADATCQPVATFIRLFFESVSIVGVNLFVFISGWYGIKAKLRRIAAFLFQVFFFVAVCYGAEVMVLGTNTFSFSYLFHLLRMDSYWFAQAYLILYVLSPALNKFIEHSQHRDHLLLLISLFVVQTVFGWLGNEWYRGDGDSPLTFLFIYLLAAYVRRYSLLQSFSSGRLLFMAFGVILVGSLLAFGMSVFDHRLASLFYKHTSPLVLIEVTLVGVAFSKFHFRSQAINFVAASCFAVYLLNCYPASLDYYIHTVREWFGREPVGCFVIYVSVFVLANFLVALLIDQPRIAIWNFIQKQLDYKRQSK</sequence>
<dbReference type="Pfam" id="PF01757">
    <property type="entry name" value="Acyl_transf_3"/>
    <property type="match status" value="1"/>
</dbReference>
<dbReference type="EMBL" id="LRQG01000020">
    <property type="protein sequence ID" value="KXA43148.1"/>
    <property type="molecule type" value="Genomic_DNA"/>
</dbReference>
<feature type="transmembrane region" description="Helical" evidence="1">
    <location>
        <begin position="38"/>
        <end position="63"/>
    </location>
</feature>
<proteinExistence type="predicted"/>
<reference evidence="4" key="1">
    <citation type="submission" date="2016-01" db="EMBL/GenBank/DDBJ databases">
        <authorList>
            <person name="Mitreva M."/>
            <person name="Pepin K.H."/>
            <person name="Mihindukulasuriya K.A."/>
            <person name="Fulton R."/>
            <person name="Fronick C."/>
            <person name="O'Laughlin M."/>
            <person name="Miner T."/>
            <person name="Herter B."/>
            <person name="Rosa B.A."/>
            <person name="Cordes M."/>
            <person name="Tomlinson C."/>
            <person name="Wollam A."/>
            <person name="Palsikar V.B."/>
            <person name="Mardis E.R."/>
            <person name="Wilson R.K."/>
        </authorList>
    </citation>
    <scope>NUCLEOTIDE SEQUENCE [LARGE SCALE GENOMIC DNA]</scope>
    <source>
        <strain evidence="4">MJR7716</strain>
    </source>
</reference>
<feature type="transmembrane region" description="Helical" evidence="1">
    <location>
        <begin position="228"/>
        <end position="246"/>
    </location>
</feature>
<name>A0A133QJU3_9BACT</name>
<feature type="transmembrane region" description="Helical" evidence="1">
    <location>
        <begin position="111"/>
        <end position="128"/>
    </location>
</feature>
<dbReference type="RefSeq" id="WP_197417899.1">
    <property type="nucleotide sequence ID" value="NZ_KQ957198.1"/>
</dbReference>
<keyword evidence="1" id="KW-1133">Transmembrane helix</keyword>
<dbReference type="Proteomes" id="UP000070533">
    <property type="component" value="Unassembled WGS sequence"/>
</dbReference>
<protein>
    <recommendedName>
        <fullName evidence="2">Acyltransferase 3 domain-containing protein</fullName>
    </recommendedName>
</protein>
<keyword evidence="1" id="KW-0472">Membrane</keyword>
<keyword evidence="1" id="KW-0812">Transmembrane</keyword>
<evidence type="ECO:0000256" key="1">
    <source>
        <dbReference type="SAM" id="Phobius"/>
    </source>
</evidence>
<dbReference type="eggNOG" id="COG3274">
    <property type="taxonomic scope" value="Bacteria"/>
</dbReference>
<feature type="transmembrane region" description="Helical" evidence="1">
    <location>
        <begin position="140"/>
        <end position="157"/>
    </location>
</feature>